<dbReference type="STRING" id="563176.SAMN04488090_3013"/>
<dbReference type="EMBL" id="FNGS01000005">
    <property type="protein sequence ID" value="SDM26016.1"/>
    <property type="molecule type" value="Genomic_DNA"/>
</dbReference>
<proteinExistence type="predicted"/>
<dbReference type="RefSeq" id="WP_093203824.1">
    <property type="nucleotide sequence ID" value="NZ_FNGS01000005.1"/>
</dbReference>
<dbReference type="AlphaFoldDB" id="A0A1G9RS32"/>
<gene>
    <name evidence="1" type="ORF">SAMN04488090_3013</name>
</gene>
<reference evidence="1 2" key="1">
    <citation type="submission" date="2016-10" db="EMBL/GenBank/DDBJ databases">
        <authorList>
            <person name="de Groot N.N."/>
        </authorList>
    </citation>
    <scope>NUCLEOTIDE SEQUENCE [LARGE SCALE GENOMIC DNA]</scope>
    <source>
        <strain evidence="1 2">DSM 21668</strain>
    </source>
</reference>
<name>A0A1G9RS32_9BACT</name>
<accession>A0A1G9RS32</accession>
<organism evidence="1 2">
    <name type="scientific">Siphonobacter aquaeclarae</name>
    <dbReference type="NCBI Taxonomy" id="563176"/>
    <lineage>
        <taxon>Bacteria</taxon>
        <taxon>Pseudomonadati</taxon>
        <taxon>Bacteroidota</taxon>
        <taxon>Cytophagia</taxon>
        <taxon>Cytophagales</taxon>
        <taxon>Cytophagaceae</taxon>
        <taxon>Siphonobacter</taxon>
    </lineage>
</organism>
<dbReference type="OrthoDB" id="922461at2"/>
<keyword evidence="2" id="KW-1185">Reference proteome</keyword>
<evidence type="ECO:0000313" key="2">
    <source>
        <dbReference type="Proteomes" id="UP000198901"/>
    </source>
</evidence>
<protein>
    <recommendedName>
        <fullName evidence="3">DUF932 domain-containing protein</fullName>
    </recommendedName>
</protein>
<sequence length="325" mass="36639">MTYVSAQPMATESWDDICYPVEPVWLSELLPDYDIMATDRQQLIVGQMPGGRKTLFGIQSAEYTIIPNEAIRQVIDELIPEYRMLAKYTTTGEFSISIVLPATLSVGQERLERSLILTNSYNGRTPFSIQGQTLTSLLSTTAAPGSSFFRPLCQNGLLGWADSFSDSRAYRNWLADWSKGKEKIPGTKGAPTGKAAVRSSTEIRKIHHRALTIERFQEHLRTLLLEHLSAPPTLTASVYSHFQETPLPVAREGVLQKLPIPVQLAKQAMERMRLEERMLNSSGSYWLLYNAVNYALFSARSSLTLNDRYRLDERVFHQLAADTYA</sequence>
<dbReference type="Proteomes" id="UP000198901">
    <property type="component" value="Unassembled WGS sequence"/>
</dbReference>
<evidence type="ECO:0008006" key="3">
    <source>
        <dbReference type="Google" id="ProtNLM"/>
    </source>
</evidence>
<evidence type="ECO:0000313" key="1">
    <source>
        <dbReference type="EMBL" id="SDM26016.1"/>
    </source>
</evidence>